<feature type="compositionally biased region" description="Low complexity" evidence="1">
    <location>
        <begin position="74"/>
        <end position="87"/>
    </location>
</feature>
<evidence type="ECO:0000256" key="1">
    <source>
        <dbReference type="SAM" id="MobiDB-lite"/>
    </source>
</evidence>
<accession>W9SKU4</accession>
<name>W9SKU4_9ROSA</name>
<feature type="region of interest" description="Disordered" evidence="1">
    <location>
        <begin position="35"/>
        <end position="54"/>
    </location>
</feature>
<evidence type="ECO:0000313" key="2">
    <source>
        <dbReference type="EMBL" id="EXC33215.1"/>
    </source>
</evidence>
<organism evidence="2 3">
    <name type="scientific">Morus notabilis</name>
    <dbReference type="NCBI Taxonomy" id="981085"/>
    <lineage>
        <taxon>Eukaryota</taxon>
        <taxon>Viridiplantae</taxon>
        <taxon>Streptophyta</taxon>
        <taxon>Embryophyta</taxon>
        <taxon>Tracheophyta</taxon>
        <taxon>Spermatophyta</taxon>
        <taxon>Magnoliopsida</taxon>
        <taxon>eudicotyledons</taxon>
        <taxon>Gunneridae</taxon>
        <taxon>Pentapetalae</taxon>
        <taxon>rosids</taxon>
        <taxon>fabids</taxon>
        <taxon>Rosales</taxon>
        <taxon>Moraceae</taxon>
        <taxon>Moreae</taxon>
        <taxon>Morus</taxon>
    </lineage>
</organism>
<reference evidence="3" key="1">
    <citation type="submission" date="2013-01" db="EMBL/GenBank/DDBJ databases">
        <title>Draft Genome Sequence of a Mulberry Tree, Morus notabilis C.K. Schneid.</title>
        <authorList>
            <person name="He N."/>
            <person name="Zhao S."/>
        </authorList>
    </citation>
    <scope>NUCLEOTIDE SEQUENCE</scope>
</reference>
<protein>
    <submittedName>
        <fullName evidence="2">Uncharacterized protein</fullName>
    </submittedName>
</protein>
<gene>
    <name evidence="2" type="ORF">L484_011192</name>
</gene>
<sequence>MREKHASSLQHKDGYEKDICGAGFSLLLQITMASISPTNEKKKKETSIPPKRGQIKAQIFESLVKTVVSMASGAGAHSATGETSASTAPPPSSYNSNYA</sequence>
<proteinExistence type="predicted"/>
<feature type="region of interest" description="Disordered" evidence="1">
    <location>
        <begin position="74"/>
        <end position="99"/>
    </location>
</feature>
<dbReference type="EMBL" id="KE346335">
    <property type="protein sequence ID" value="EXC33215.1"/>
    <property type="molecule type" value="Genomic_DNA"/>
</dbReference>
<evidence type="ECO:0000313" key="3">
    <source>
        <dbReference type="Proteomes" id="UP000030645"/>
    </source>
</evidence>
<dbReference type="Proteomes" id="UP000030645">
    <property type="component" value="Unassembled WGS sequence"/>
</dbReference>
<dbReference type="PANTHER" id="PTHR37721">
    <property type="entry name" value="OS05G0464200 PROTEIN"/>
    <property type="match status" value="1"/>
</dbReference>
<keyword evidence="3" id="KW-1185">Reference proteome</keyword>
<dbReference type="PANTHER" id="PTHR37721:SF1">
    <property type="entry name" value="OS05G0464200 PROTEIN"/>
    <property type="match status" value="1"/>
</dbReference>
<dbReference type="AlphaFoldDB" id="W9SKU4"/>